<evidence type="ECO:0000259" key="3">
    <source>
        <dbReference type="PROSITE" id="PS51352"/>
    </source>
</evidence>
<dbReference type="InterPro" id="IPR017937">
    <property type="entry name" value="Thioredoxin_CS"/>
</dbReference>
<gene>
    <name evidence="4" type="ORF">JI750_09365</name>
</gene>
<evidence type="ECO:0000313" key="5">
    <source>
        <dbReference type="Proteomes" id="UP000603728"/>
    </source>
</evidence>
<comment type="caution">
    <text evidence="4">The sequence shown here is derived from an EMBL/GenBank/DDBJ whole genome shotgun (WGS) entry which is preliminary data.</text>
</comment>
<dbReference type="PROSITE" id="PS00194">
    <property type="entry name" value="THIOREDOXIN_1"/>
    <property type="match status" value="1"/>
</dbReference>
<keyword evidence="2" id="KW-0732">Signal</keyword>
<dbReference type="SUPFAM" id="SSF52833">
    <property type="entry name" value="Thioredoxin-like"/>
    <property type="match status" value="1"/>
</dbReference>
<evidence type="ECO:0000256" key="2">
    <source>
        <dbReference type="SAM" id="SignalP"/>
    </source>
</evidence>
<name>A0ABS1KG08_9FLAO</name>
<dbReference type="InterPro" id="IPR036249">
    <property type="entry name" value="Thioredoxin-like_sf"/>
</dbReference>
<protein>
    <submittedName>
        <fullName evidence="4">AhpC/TSA family protein</fullName>
    </submittedName>
</protein>
<dbReference type="Pfam" id="PF13905">
    <property type="entry name" value="Thioredoxin_8"/>
    <property type="match status" value="1"/>
</dbReference>
<dbReference type="PROSITE" id="PS51352">
    <property type="entry name" value="THIOREDOXIN_2"/>
    <property type="match status" value="1"/>
</dbReference>
<feature type="domain" description="Thioredoxin" evidence="3">
    <location>
        <begin position="230"/>
        <end position="369"/>
    </location>
</feature>
<dbReference type="CDD" id="cd02966">
    <property type="entry name" value="TlpA_like_family"/>
    <property type="match status" value="1"/>
</dbReference>
<feature type="chain" id="PRO_5045716356" evidence="2">
    <location>
        <begin position="22"/>
        <end position="369"/>
    </location>
</feature>
<dbReference type="InterPro" id="IPR050553">
    <property type="entry name" value="Thioredoxin_ResA/DsbE_sf"/>
</dbReference>
<dbReference type="RefSeq" id="WP_202000705.1">
    <property type="nucleotide sequence ID" value="NZ_JAERSF010000002.1"/>
</dbReference>
<evidence type="ECO:0000256" key="1">
    <source>
        <dbReference type="ARBA" id="ARBA00023284"/>
    </source>
</evidence>
<keyword evidence="1" id="KW-0676">Redox-active center</keyword>
<keyword evidence="5" id="KW-1185">Reference proteome</keyword>
<organism evidence="4 5">
    <name type="scientific">Flavobacterium tagetis</name>
    <dbReference type="NCBI Taxonomy" id="2801336"/>
    <lineage>
        <taxon>Bacteria</taxon>
        <taxon>Pseudomonadati</taxon>
        <taxon>Bacteroidota</taxon>
        <taxon>Flavobacteriia</taxon>
        <taxon>Flavobacteriales</taxon>
        <taxon>Flavobacteriaceae</taxon>
        <taxon>Flavobacterium</taxon>
    </lineage>
</organism>
<evidence type="ECO:0000313" key="4">
    <source>
        <dbReference type="EMBL" id="MBL0737091.1"/>
    </source>
</evidence>
<accession>A0ABS1KG08</accession>
<dbReference type="InterPro" id="IPR012336">
    <property type="entry name" value="Thioredoxin-like_fold"/>
</dbReference>
<dbReference type="PANTHER" id="PTHR42852:SF17">
    <property type="entry name" value="THIOREDOXIN-LIKE PROTEIN HI_1115"/>
    <property type="match status" value="1"/>
</dbReference>
<dbReference type="Pfam" id="PF14289">
    <property type="entry name" value="DUF4369"/>
    <property type="match status" value="1"/>
</dbReference>
<dbReference type="EMBL" id="JAERSF010000002">
    <property type="protein sequence ID" value="MBL0737091.1"/>
    <property type="molecule type" value="Genomic_DNA"/>
</dbReference>
<dbReference type="InterPro" id="IPR025380">
    <property type="entry name" value="DUF4369"/>
</dbReference>
<dbReference type="Gene3D" id="3.40.30.10">
    <property type="entry name" value="Glutaredoxin"/>
    <property type="match status" value="1"/>
</dbReference>
<proteinExistence type="predicted"/>
<sequence>MKRILSLLLVFFVTITISSQSKTISGTISGFKDGDKVLLDDVEIMKFIDSTYVKNGKFVLKNKQTDVPKTIYLTIKSENEFYSVPLFIANENVVINADKKDFPYNVKVSGSVHHDKMSILDNKTKSYNIERNEIVNFLRKPTVDSSAAYKTLRKEKINQLNAINKAVDSIKMDFIKSNLNTYAAIYGLFDLRADFDKIELQKLYENLDAKYKNSVYGNRIASYLKVGDQIKNGDLFFDFQAKDQFGKTRKFSEFAGKYILLDFTETYCAPCVQSVKELKEVFETKAEKLSIISFYADKSELIWKKGLQRDQPGWITLNDGKGPNGETLLKYGVSGYPTFFLIDPQGKIVENFFGYENQKIKQMIQNHIK</sequence>
<dbReference type="PANTHER" id="PTHR42852">
    <property type="entry name" value="THIOL:DISULFIDE INTERCHANGE PROTEIN DSBE"/>
    <property type="match status" value="1"/>
</dbReference>
<dbReference type="Proteomes" id="UP000603728">
    <property type="component" value="Unassembled WGS sequence"/>
</dbReference>
<reference evidence="4 5" key="1">
    <citation type="submission" date="2021-01" db="EMBL/GenBank/DDBJ databases">
        <title>Genome seq and assembly of Flavobacterium sp. GN10.</title>
        <authorList>
            <person name="Chhetri G."/>
        </authorList>
    </citation>
    <scope>NUCLEOTIDE SEQUENCE [LARGE SCALE GENOMIC DNA]</scope>
    <source>
        <strain evidence="4 5">GN10</strain>
    </source>
</reference>
<feature type="signal peptide" evidence="2">
    <location>
        <begin position="1"/>
        <end position="21"/>
    </location>
</feature>
<dbReference type="InterPro" id="IPR013766">
    <property type="entry name" value="Thioredoxin_domain"/>
</dbReference>